<dbReference type="RefSeq" id="WP_157719071.1">
    <property type="nucleotide sequence ID" value="NZ_LT629787.1"/>
</dbReference>
<accession>A0A1H2EHN7</accession>
<dbReference type="EMBL" id="LT629787">
    <property type="protein sequence ID" value="SDT94601.1"/>
    <property type="molecule type" value="Genomic_DNA"/>
</dbReference>
<sequence>MSTHPAAPPWLAEEPWVRDLLLWCLQRLHNDRQRAVTRRITPRNLPALFDFNQDTDYRWQLLQSLAKDHAIFTIQPGKAGPNDEPYLNTQLRLDPAKEDILRAWLQQPKVDPYLLAWSAAVQRHAVAFIDQGQALLNNPIQLPDFAADELVGGFARIGDYLGQATTARHVAARCFAGHSKLLDQRSELLFALYGPRAAAIQPRPLLLNAWAPSSFSQVLLIENQDSFLQLADQPPADCALVYSAGFRASAERLLSAHTRFAFLPGSDSTAFQQQWLNVQPWFWGDLDYAGMAILKALRHSLPSLQAWQSGYQPLLEALRNGAGHRPEQAGKTRQVDPGQTGCPFADEQLLPAIRETGHFLDQEWLAGLPV</sequence>
<dbReference type="OrthoDB" id="322908at2"/>
<evidence type="ECO:0000259" key="2">
    <source>
        <dbReference type="Pfam" id="PF09983"/>
    </source>
</evidence>
<gene>
    <name evidence="3" type="ORF">SAMN05216210_0734</name>
</gene>
<feature type="compositionally biased region" description="Basic and acidic residues" evidence="1">
    <location>
        <begin position="324"/>
        <end position="334"/>
    </location>
</feature>
<evidence type="ECO:0000313" key="3">
    <source>
        <dbReference type="EMBL" id="SDT94601.1"/>
    </source>
</evidence>
<protein>
    <recommendedName>
        <fullName evidence="2">Wadjet protein JetD C-terminal domain-containing protein</fullName>
    </recommendedName>
</protein>
<dbReference type="Pfam" id="PF09983">
    <property type="entry name" value="JetD_C"/>
    <property type="match status" value="1"/>
</dbReference>
<name>A0A1H2EHN7_9GAMM</name>
<dbReference type="InterPro" id="IPR024534">
    <property type="entry name" value="JetD_C"/>
</dbReference>
<dbReference type="AlphaFoldDB" id="A0A1H2EHN7"/>
<feature type="region of interest" description="Disordered" evidence="1">
    <location>
        <begin position="322"/>
        <end position="341"/>
    </location>
</feature>
<feature type="domain" description="Wadjet protein JetD C-terminal" evidence="2">
    <location>
        <begin position="212"/>
        <end position="328"/>
    </location>
</feature>
<keyword evidence="4" id="KW-1185">Reference proteome</keyword>
<evidence type="ECO:0000313" key="4">
    <source>
        <dbReference type="Proteomes" id="UP000243924"/>
    </source>
</evidence>
<dbReference type="STRING" id="1434072.SAMN05216210_0734"/>
<evidence type="ECO:0000256" key="1">
    <source>
        <dbReference type="SAM" id="MobiDB-lite"/>
    </source>
</evidence>
<dbReference type="Proteomes" id="UP000243924">
    <property type="component" value="Chromosome I"/>
</dbReference>
<proteinExistence type="predicted"/>
<reference evidence="4" key="1">
    <citation type="submission" date="2016-10" db="EMBL/GenBank/DDBJ databases">
        <authorList>
            <person name="Varghese N."/>
            <person name="Submissions S."/>
        </authorList>
    </citation>
    <scope>NUCLEOTIDE SEQUENCE [LARGE SCALE GENOMIC DNA]</scope>
    <source>
        <strain evidence="4">CECT 8338</strain>
    </source>
</reference>
<organism evidence="3 4">
    <name type="scientific">Halopseudomonas salegens</name>
    <dbReference type="NCBI Taxonomy" id="1434072"/>
    <lineage>
        <taxon>Bacteria</taxon>
        <taxon>Pseudomonadati</taxon>
        <taxon>Pseudomonadota</taxon>
        <taxon>Gammaproteobacteria</taxon>
        <taxon>Pseudomonadales</taxon>
        <taxon>Pseudomonadaceae</taxon>
        <taxon>Halopseudomonas</taxon>
    </lineage>
</organism>